<accession>A0A7I9ZWH2</accession>
<comment type="caution">
    <text evidence="1">The sequence shown here is derived from an EMBL/GenBank/DDBJ whole genome shotgun (WGS) entry which is preliminary data.</text>
</comment>
<evidence type="ECO:0000313" key="2">
    <source>
        <dbReference type="Proteomes" id="UP000465304"/>
    </source>
</evidence>
<dbReference type="AlphaFoldDB" id="A0A7I9ZWH2"/>
<dbReference type="RefSeq" id="WP_163895046.1">
    <property type="nucleotide sequence ID" value="NZ_BLLB01000002.1"/>
</dbReference>
<name>A0A7I9ZWH2_9MYCO</name>
<evidence type="ECO:0008006" key="3">
    <source>
        <dbReference type="Google" id="ProtNLM"/>
    </source>
</evidence>
<organism evidence="1 2">
    <name type="scientific">Mycolicibacterium hippocampi</name>
    <dbReference type="NCBI Taxonomy" id="659824"/>
    <lineage>
        <taxon>Bacteria</taxon>
        <taxon>Bacillati</taxon>
        <taxon>Actinomycetota</taxon>
        <taxon>Actinomycetes</taxon>
        <taxon>Mycobacteriales</taxon>
        <taxon>Mycobacteriaceae</taxon>
        <taxon>Mycolicibacterium</taxon>
    </lineage>
</organism>
<evidence type="ECO:0000313" key="1">
    <source>
        <dbReference type="EMBL" id="GFH05355.1"/>
    </source>
</evidence>
<dbReference type="Proteomes" id="UP000465304">
    <property type="component" value="Unassembled WGS sequence"/>
</dbReference>
<dbReference type="EMBL" id="BLLB01000002">
    <property type="protein sequence ID" value="GFH05355.1"/>
    <property type="molecule type" value="Genomic_DNA"/>
</dbReference>
<keyword evidence="2" id="KW-1185">Reference proteome</keyword>
<sequence length="155" mass="15742">MSDTKPSWIAPAALVLAVIAVALAVWGLVRSPSSGGSSVSAEPSAEAETQVCGAFELVRNAVSLQTNANLGTDPVATQAVAANARLATLGGGQFLLSRLDDTVPAELADEVRAFANNLEYIGMGQLAGASSQDAAQTSRLNDAQASAERIAELCA</sequence>
<reference evidence="1 2" key="1">
    <citation type="journal article" date="2019" name="Emerg. Microbes Infect.">
        <title>Comprehensive subspecies identification of 175 nontuberculous mycobacteria species based on 7547 genomic profiles.</title>
        <authorList>
            <person name="Matsumoto Y."/>
            <person name="Kinjo T."/>
            <person name="Motooka D."/>
            <person name="Nabeya D."/>
            <person name="Jung N."/>
            <person name="Uechi K."/>
            <person name="Horii T."/>
            <person name="Iida T."/>
            <person name="Fujita J."/>
            <person name="Nakamura S."/>
        </authorList>
    </citation>
    <scope>NUCLEOTIDE SEQUENCE [LARGE SCALE GENOMIC DNA]</scope>
    <source>
        <strain evidence="1 2">JCM 30996</strain>
    </source>
</reference>
<protein>
    <recommendedName>
        <fullName evidence="3">Alanine and proline rich membrane protein</fullName>
    </recommendedName>
</protein>
<proteinExistence type="predicted"/>
<gene>
    <name evidence="1" type="ORF">MHIP_58380</name>
</gene>